<evidence type="ECO:0000313" key="10">
    <source>
        <dbReference type="Proteomes" id="UP000288730"/>
    </source>
</evidence>
<reference evidence="9" key="5">
    <citation type="journal article" date="2023" name="Microorganisms">
        <title>Comparative Genomic Analysis of ST131 Subclade C2 of ESBL-Producing E. coli Isolates from Patients with Recurrent and Sporadic Urinary Tract Infections.</title>
        <authorList>
            <person name="Jaen-Luchoro D."/>
            <person name="Kahnamouei A."/>
            <person name="Yazdanshenas S."/>
            <person name="Lindblom A."/>
            <person name="Samuelsson E."/>
            <person name="Ahren C."/>
            <person name="Karami N."/>
        </authorList>
    </citation>
    <scope>NUCLEOTIDE SEQUENCE</scope>
    <source>
        <strain evidence="9">S7</strain>
    </source>
</reference>
<dbReference type="Proteomes" id="UP000288730">
    <property type="component" value="Unassembled WGS sequence"/>
</dbReference>
<dbReference type="SUPFAM" id="SSF52540">
    <property type="entry name" value="P-loop containing nucleoside triphosphate hydrolases"/>
    <property type="match status" value="1"/>
</dbReference>
<dbReference type="RefSeq" id="WP_000279551.1">
    <property type="nucleotide sequence ID" value="NZ_AP018784.2"/>
</dbReference>
<name>A0A061KEU2_ECOLX</name>
<keyword evidence="1" id="KW-0547">Nucleotide-binding</keyword>
<evidence type="ECO:0000256" key="3">
    <source>
        <dbReference type="ARBA" id="ARBA00061623"/>
    </source>
</evidence>
<dbReference type="EMBL" id="SCJN01000052">
    <property type="protein sequence ID" value="RXD16753.1"/>
    <property type="molecule type" value="Genomic_DNA"/>
</dbReference>
<dbReference type="PANTHER" id="PTHR43384">
    <property type="entry name" value="SEPTUM SITE-DETERMINING PROTEIN MIND HOMOLOG, CHLOROPLASTIC-RELATED"/>
    <property type="match status" value="1"/>
</dbReference>
<evidence type="ECO:0000313" key="9">
    <source>
        <dbReference type="EMBL" id="WLM95567.1"/>
    </source>
</evidence>
<dbReference type="AlphaFoldDB" id="A0A061KEU2"/>
<evidence type="ECO:0000313" key="11">
    <source>
        <dbReference type="Proteomes" id="UP000437875"/>
    </source>
</evidence>
<dbReference type="GO" id="GO:0005524">
    <property type="term" value="F:ATP binding"/>
    <property type="evidence" value="ECO:0007669"/>
    <property type="project" value="UniProtKB-KW"/>
</dbReference>
<proteinExistence type="inferred from homology"/>
<sequence>MAVLGLQGVRGGVGTTTITAALAWSLQMLGENVLVVDASPDNLLRLSFNVDFTHRQGWARAMLDGQDWRDAGLRYTSQLDLLPFGQLSIEEQENPQHWQTRLSDICSGLQQLKASGRYQWILIDLPRDASQITHQLLSLCDHSLAIVNVDANCHIRLHQQALPDGAHILINDFRIGSQVQDDIYQLWLQSQRRLLPMLIHRDEAMAECLAAKQPVGEYRSDALAAEEILTLANWCLLNYSGLKTPVGSAS</sequence>
<reference evidence="6" key="4">
    <citation type="submission" date="2020-01" db="EMBL/GenBank/DDBJ databases">
        <authorList>
            <consortium name="NCBI Pathogen Detection Project"/>
        </authorList>
    </citation>
    <scope>NUCLEOTIDE SEQUENCE</scope>
    <source>
        <strain evidence="6">C0382</strain>
        <strain evidence="5">EC00763</strain>
    </source>
</reference>
<dbReference type="Proteomes" id="UP000437875">
    <property type="component" value="Unassembled WGS sequence"/>
</dbReference>
<dbReference type="Pfam" id="PF06564">
    <property type="entry name" value="CBP_BcsQ"/>
    <property type="match status" value="1"/>
</dbReference>
<dbReference type="EMBL" id="DABCJL010000004">
    <property type="protein sequence ID" value="HAH7768773.1"/>
    <property type="molecule type" value="Genomic_DNA"/>
</dbReference>
<evidence type="ECO:0000313" key="5">
    <source>
        <dbReference type="EMBL" id="HAH4526617.1"/>
    </source>
</evidence>
<reference evidence="6" key="1">
    <citation type="journal article" date="2018" name="Genome Biol.">
        <title>SKESA: strategic k-mer extension for scrupulous assemblies.</title>
        <authorList>
            <person name="Souvorov A."/>
            <person name="Agarwala R."/>
            <person name="Lipman D.J."/>
        </authorList>
    </citation>
    <scope>NUCLEOTIDE SEQUENCE [LARGE SCALE GENOMIC DNA]</scope>
    <source>
        <strain evidence="6">C0382</strain>
        <strain evidence="5">EC00763</strain>
    </source>
</reference>
<dbReference type="GO" id="GO:0005829">
    <property type="term" value="C:cytosol"/>
    <property type="evidence" value="ECO:0007669"/>
    <property type="project" value="TreeGrafter"/>
</dbReference>
<dbReference type="Proteomes" id="UP000843571">
    <property type="component" value="Unassembled WGS sequence"/>
</dbReference>
<dbReference type="Gene3D" id="3.40.50.300">
    <property type="entry name" value="P-loop containing nucleotide triphosphate hydrolases"/>
    <property type="match status" value="1"/>
</dbReference>
<reference evidence="4" key="6">
    <citation type="submission" date="2024-02" db="EMBL/GenBank/DDBJ databases">
        <authorList>
            <consortium name="Clinical and Environmental Microbiology Branch: Whole genome sequencing antimicrobial resistance pathogens in the healthcare setting"/>
        </authorList>
    </citation>
    <scope>NUCLEOTIDE SEQUENCE</scope>
    <source>
        <strain evidence="4">1924188</strain>
    </source>
</reference>
<dbReference type="GO" id="GO:0009898">
    <property type="term" value="C:cytoplasmic side of plasma membrane"/>
    <property type="evidence" value="ECO:0007669"/>
    <property type="project" value="TreeGrafter"/>
</dbReference>
<comment type="similarity">
    <text evidence="3">Belongs to the BcsQ family.</text>
</comment>
<dbReference type="Proteomes" id="UP001180189">
    <property type="component" value="Chromosome"/>
</dbReference>
<dbReference type="InterPro" id="IPR027417">
    <property type="entry name" value="P-loop_NTPase"/>
</dbReference>
<dbReference type="InterPro" id="IPR017746">
    <property type="entry name" value="Cellulose_synthase_operon_BcsQ"/>
</dbReference>
<dbReference type="EMBL" id="DABBJX010000036">
    <property type="protein sequence ID" value="HAH4526617.1"/>
    <property type="molecule type" value="Genomic_DNA"/>
</dbReference>
<evidence type="ECO:0000313" key="8">
    <source>
        <dbReference type="EMBL" id="RXD16753.1"/>
    </source>
</evidence>
<dbReference type="FunFam" id="3.40.50.300:FF:000943">
    <property type="entry name" value="Cellulose synthase operon protein YhjQ"/>
    <property type="match status" value="1"/>
</dbReference>
<dbReference type="GO" id="GO:0051782">
    <property type="term" value="P:negative regulation of cell division"/>
    <property type="evidence" value="ECO:0007669"/>
    <property type="project" value="TreeGrafter"/>
</dbReference>
<evidence type="ECO:0000313" key="4">
    <source>
        <dbReference type="EMBL" id="EMJ5254136.1"/>
    </source>
</evidence>
<evidence type="ECO:0000313" key="6">
    <source>
        <dbReference type="EMBL" id="HAH7768773.1"/>
    </source>
</evidence>
<reference evidence="8 10" key="2">
    <citation type="submission" date="2019-01" db="EMBL/GenBank/DDBJ databases">
        <title>Genomic analysis of febrile catheter-associated UTI E. coli isolates.</title>
        <authorList>
            <person name="Potter R."/>
            <person name="Zou Z."/>
            <person name="Henderson J."/>
            <person name="Dantas G."/>
        </authorList>
    </citation>
    <scope>NUCLEOTIDE SEQUENCE [LARGE SCALE GENOMIC DNA]</scope>
    <source>
        <strain evidence="8 10">29_CAASB</strain>
    </source>
</reference>
<dbReference type="InterPro" id="IPR050625">
    <property type="entry name" value="ParA/MinD_ATPase"/>
</dbReference>
<evidence type="ECO:0000313" key="7">
    <source>
        <dbReference type="EMBL" id="KAE9731116.1"/>
    </source>
</evidence>
<dbReference type="GO" id="GO:0016887">
    <property type="term" value="F:ATP hydrolysis activity"/>
    <property type="evidence" value="ECO:0007669"/>
    <property type="project" value="TreeGrafter"/>
</dbReference>
<evidence type="ECO:0000256" key="1">
    <source>
        <dbReference type="ARBA" id="ARBA00022741"/>
    </source>
</evidence>
<accession>A0A061KEU2</accession>
<dbReference type="NCBIfam" id="NF007460">
    <property type="entry name" value="PRK10037.1"/>
    <property type="match status" value="1"/>
</dbReference>
<protein>
    <submittedName>
        <fullName evidence="6">Cellulose biosynthesis protein BcsQ</fullName>
    </submittedName>
</protein>
<dbReference type="PANTHER" id="PTHR43384:SF4">
    <property type="entry name" value="CELLULOSE BIOSYNTHESIS PROTEIN BCSQ-RELATED"/>
    <property type="match status" value="1"/>
</dbReference>
<dbReference type="EMBL" id="WSGM01000007">
    <property type="protein sequence ID" value="KAE9731116.1"/>
    <property type="molecule type" value="Genomic_DNA"/>
</dbReference>
<dbReference type="NCBIfam" id="TIGR03371">
    <property type="entry name" value="cellulose_yhjQ"/>
    <property type="match status" value="1"/>
</dbReference>
<gene>
    <name evidence="6" type="primary">bcsQ</name>
    <name evidence="8" type="ORF">EPS76_08940</name>
    <name evidence="7" type="ORF">GP711_14545</name>
    <name evidence="5" type="ORF">GRC73_21900</name>
    <name evidence="6" type="ORF">HIE29_002207</name>
    <name evidence="9" type="ORF">OGM49_23525</name>
    <name evidence="4" type="ORF">R8O40_002355</name>
</gene>
<dbReference type="EMBL" id="CP107128">
    <property type="protein sequence ID" value="WLM95567.1"/>
    <property type="molecule type" value="Genomic_DNA"/>
</dbReference>
<organism evidence="6">
    <name type="scientific">Escherichia coli</name>
    <dbReference type="NCBI Taxonomy" id="562"/>
    <lineage>
        <taxon>Bacteria</taxon>
        <taxon>Pseudomonadati</taxon>
        <taxon>Pseudomonadota</taxon>
        <taxon>Gammaproteobacteria</taxon>
        <taxon>Enterobacterales</taxon>
        <taxon>Enterobacteriaceae</taxon>
        <taxon>Escherichia</taxon>
    </lineage>
</organism>
<dbReference type="Proteomes" id="UP001285616">
    <property type="component" value="Unassembled WGS sequence"/>
</dbReference>
<dbReference type="EMBL" id="ABONVU020000007">
    <property type="protein sequence ID" value="EMJ5254136.1"/>
    <property type="molecule type" value="Genomic_DNA"/>
</dbReference>
<reference evidence="7 11" key="3">
    <citation type="submission" date="2019-10" db="EMBL/GenBank/DDBJ databases">
        <title>Antimicrobial-resistant enteric bacteria are widely distributed amongst people, animals and the environment in northern Tanzania.</title>
        <authorList>
            <person name="Subbiah M."/>
            <person name="Call D.R."/>
        </authorList>
    </citation>
    <scope>NUCLEOTIDE SEQUENCE [LARGE SCALE GENOMIC DNA]</scope>
    <source>
        <strain evidence="7 11">TzEc067</strain>
    </source>
</reference>
<keyword evidence="2" id="KW-0067">ATP-binding</keyword>
<evidence type="ECO:0000256" key="2">
    <source>
        <dbReference type="ARBA" id="ARBA00022840"/>
    </source>
</evidence>